<feature type="compositionally biased region" description="Polar residues" evidence="1">
    <location>
        <begin position="265"/>
        <end position="293"/>
    </location>
</feature>
<dbReference type="Proteomes" id="UP000237000">
    <property type="component" value="Unassembled WGS sequence"/>
</dbReference>
<dbReference type="OrthoDB" id="74813at2759"/>
<feature type="domain" description="Coilin tudor" evidence="2">
    <location>
        <begin position="449"/>
        <end position="550"/>
    </location>
</feature>
<feature type="compositionally biased region" description="Basic and acidic residues" evidence="1">
    <location>
        <begin position="342"/>
        <end position="357"/>
    </location>
</feature>
<dbReference type="InterPro" id="IPR024822">
    <property type="entry name" value="Coilin"/>
</dbReference>
<dbReference type="GO" id="GO:0000387">
    <property type="term" value="P:spliceosomal snRNP assembly"/>
    <property type="evidence" value="ECO:0007669"/>
    <property type="project" value="TreeGrafter"/>
</dbReference>
<dbReference type="InterPro" id="IPR056398">
    <property type="entry name" value="Tudor_Coilin"/>
</dbReference>
<dbReference type="InParanoid" id="A0A2P5FMR1"/>
<dbReference type="AlphaFoldDB" id="A0A2P5FMR1"/>
<evidence type="ECO:0000259" key="2">
    <source>
        <dbReference type="Pfam" id="PF23086"/>
    </source>
</evidence>
<name>A0A2P5FMR1_TREOI</name>
<sequence>MEGVRLRVVFEDRRILSKSQRTEGLKRSWVLLKPHHHTISDLSAHLLHVFDLDQACPDGLVLSDASVYGSIEFEGFVGLGPQKSIGFRMEGFVLPPFESTSILKEKDIIRLKKKRGPCTDIVRVRDGRKSIEEGEALEKLPVHEGMKLLANEEFENESGGYQSEAEEGELEKLVDKSHVDDIPEKNRVSKKRKASKKLKRSNDRRKRNKLSTIEDVQNDVQPEQNGSSHQQSLPEKSPVKNDMSSDTHSEPDNLSTPEIDERTDNINISTPSKPSSCQLQENGKKSLASSHTSGGVGKLPSRSTRRKKAKRQWLREQAKIRENELPQTQSIKTDNQQSSGKDNGKFAEEHGQDKCNYEGDDIVPVVVRPGHIRFEPLEKDVTADADEAIQPYKISAVNFQWNGITSKKKGQKWGKEKTAFYKRSDQKKLNPESSEVLFNEEEPSTVNVHVDFDKLKPCTALPQIGDKVAYRLVELSASWTPELSSFRVGKVSNYDPKSDKITLVQVPEYPIVFEERDEESAVQPNASLYGEDGSLEIDYSSLADVRIIKYGNGNLVAAKSVANGVCPASNTAKSVANGVCPASNTAKSVTNGVLQASSSRLMSTEETKAKSPIQENGKVNVWDEICEALIAKKAQLSQEDNWNKKKSSPGSSSRSSWSNRSLRGSALGPTMALLRAQNDL</sequence>
<reference evidence="4" key="1">
    <citation type="submission" date="2016-06" db="EMBL/GenBank/DDBJ databases">
        <title>Parallel loss of symbiosis genes in relatives of nitrogen-fixing non-legume Parasponia.</title>
        <authorList>
            <person name="Van Velzen R."/>
            <person name="Holmer R."/>
            <person name="Bu F."/>
            <person name="Rutten L."/>
            <person name="Van Zeijl A."/>
            <person name="Liu W."/>
            <person name="Santuari L."/>
            <person name="Cao Q."/>
            <person name="Sharma T."/>
            <person name="Shen D."/>
            <person name="Roswanjaya Y."/>
            <person name="Wardhani T."/>
            <person name="Kalhor M.S."/>
            <person name="Jansen J."/>
            <person name="Van den Hoogen J."/>
            <person name="Gungor B."/>
            <person name="Hartog M."/>
            <person name="Hontelez J."/>
            <person name="Verver J."/>
            <person name="Yang W.-C."/>
            <person name="Schijlen E."/>
            <person name="Repin R."/>
            <person name="Schilthuizen M."/>
            <person name="Schranz E."/>
            <person name="Heidstra R."/>
            <person name="Miyata K."/>
            <person name="Fedorova E."/>
            <person name="Kohlen W."/>
            <person name="Bisseling T."/>
            <person name="Smit S."/>
            <person name="Geurts R."/>
        </authorList>
    </citation>
    <scope>NUCLEOTIDE SEQUENCE [LARGE SCALE GENOMIC DNA]</scope>
    <source>
        <strain evidence="4">cv. RG33-2</strain>
    </source>
</reference>
<dbReference type="PANTHER" id="PTHR15197:SF0">
    <property type="entry name" value="COILIN"/>
    <property type="match status" value="1"/>
</dbReference>
<feature type="compositionally biased region" description="Polar residues" evidence="1">
    <location>
        <begin position="325"/>
        <end position="341"/>
    </location>
</feature>
<accession>A0A2P5FMR1</accession>
<feature type="region of interest" description="Disordered" evidence="1">
    <location>
        <begin position="638"/>
        <end position="680"/>
    </location>
</feature>
<feature type="compositionally biased region" description="Basic residues" evidence="1">
    <location>
        <begin position="188"/>
        <end position="209"/>
    </location>
</feature>
<feature type="compositionally biased region" description="Low complexity" evidence="1">
    <location>
        <begin position="648"/>
        <end position="665"/>
    </location>
</feature>
<dbReference type="Pfam" id="PF23086">
    <property type="entry name" value="Tudor_Coilin"/>
    <property type="match status" value="1"/>
</dbReference>
<gene>
    <name evidence="3" type="ORF">TorRG33x02_053250</name>
</gene>
<feature type="compositionally biased region" description="Basic residues" evidence="1">
    <location>
        <begin position="303"/>
        <end position="312"/>
    </location>
</feature>
<organism evidence="3 4">
    <name type="scientific">Trema orientale</name>
    <name type="common">Charcoal tree</name>
    <name type="synonym">Celtis orientalis</name>
    <dbReference type="NCBI Taxonomy" id="63057"/>
    <lineage>
        <taxon>Eukaryota</taxon>
        <taxon>Viridiplantae</taxon>
        <taxon>Streptophyta</taxon>
        <taxon>Embryophyta</taxon>
        <taxon>Tracheophyta</taxon>
        <taxon>Spermatophyta</taxon>
        <taxon>Magnoliopsida</taxon>
        <taxon>eudicotyledons</taxon>
        <taxon>Gunneridae</taxon>
        <taxon>Pentapetalae</taxon>
        <taxon>rosids</taxon>
        <taxon>fabids</taxon>
        <taxon>Rosales</taxon>
        <taxon>Cannabaceae</taxon>
        <taxon>Trema</taxon>
    </lineage>
</organism>
<dbReference type="FunCoup" id="A0A2P5FMR1">
    <property type="interactions" value="1348"/>
</dbReference>
<dbReference type="GO" id="GO:0030619">
    <property type="term" value="F:U1 snRNA binding"/>
    <property type="evidence" value="ECO:0007669"/>
    <property type="project" value="TreeGrafter"/>
</dbReference>
<protein>
    <submittedName>
        <fullName evidence="3">Coilin</fullName>
    </submittedName>
</protein>
<feature type="compositionally biased region" description="Polar residues" evidence="1">
    <location>
        <begin position="210"/>
        <end position="234"/>
    </location>
</feature>
<dbReference type="GO" id="GO:0015030">
    <property type="term" value="C:Cajal body"/>
    <property type="evidence" value="ECO:0007669"/>
    <property type="project" value="TreeGrafter"/>
</dbReference>
<comment type="caution">
    <text evidence="3">The sequence shown here is derived from an EMBL/GenBank/DDBJ whole genome shotgun (WGS) entry which is preliminary data.</text>
</comment>
<feature type="compositionally biased region" description="Basic and acidic residues" evidence="1">
    <location>
        <begin position="313"/>
        <end position="324"/>
    </location>
</feature>
<dbReference type="EMBL" id="JXTC01000021">
    <property type="protein sequence ID" value="PON99088.1"/>
    <property type="molecule type" value="Genomic_DNA"/>
</dbReference>
<keyword evidence="4" id="KW-1185">Reference proteome</keyword>
<evidence type="ECO:0000313" key="3">
    <source>
        <dbReference type="EMBL" id="PON99088.1"/>
    </source>
</evidence>
<dbReference type="PANTHER" id="PTHR15197">
    <property type="entry name" value="COILIN P80"/>
    <property type="match status" value="1"/>
</dbReference>
<feature type="region of interest" description="Disordered" evidence="1">
    <location>
        <begin position="155"/>
        <end position="357"/>
    </location>
</feature>
<evidence type="ECO:0000313" key="4">
    <source>
        <dbReference type="Proteomes" id="UP000237000"/>
    </source>
</evidence>
<dbReference type="STRING" id="63057.A0A2P5FMR1"/>
<evidence type="ECO:0000256" key="1">
    <source>
        <dbReference type="SAM" id="MobiDB-lite"/>
    </source>
</evidence>
<dbReference type="GO" id="GO:0030620">
    <property type="term" value="F:U2 snRNA binding"/>
    <property type="evidence" value="ECO:0007669"/>
    <property type="project" value="TreeGrafter"/>
</dbReference>
<proteinExistence type="predicted"/>
<feature type="compositionally biased region" description="Basic and acidic residues" evidence="1">
    <location>
        <begin position="170"/>
        <end position="187"/>
    </location>
</feature>
<feature type="compositionally biased region" description="Basic and acidic residues" evidence="1">
    <location>
        <begin position="237"/>
        <end position="251"/>
    </location>
</feature>